<feature type="region of interest" description="Disordered" evidence="1">
    <location>
        <begin position="282"/>
        <end position="306"/>
    </location>
</feature>
<organism evidence="2 3">
    <name type="scientific">Kazachstania africana (strain ATCC 22294 / BCRC 22015 / CBS 2517 / CECT 1963 / NBRC 1671 / NRRL Y-8276)</name>
    <name type="common">Yeast</name>
    <name type="synonym">Kluyveromyces africanus</name>
    <dbReference type="NCBI Taxonomy" id="1071382"/>
    <lineage>
        <taxon>Eukaryota</taxon>
        <taxon>Fungi</taxon>
        <taxon>Dikarya</taxon>
        <taxon>Ascomycota</taxon>
        <taxon>Saccharomycotina</taxon>
        <taxon>Saccharomycetes</taxon>
        <taxon>Saccharomycetales</taxon>
        <taxon>Saccharomycetaceae</taxon>
        <taxon>Kazachstania</taxon>
    </lineage>
</organism>
<dbReference type="EMBL" id="HE650823">
    <property type="protein sequence ID" value="CCF57050.1"/>
    <property type="molecule type" value="Genomic_DNA"/>
</dbReference>
<proteinExistence type="predicted"/>
<dbReference type="InParanoid" id="H2ARQ0"/>
<dbReference type="GeneID" id="13884970"/>
<dbReference type="OrthoDB" id="4068911at2759"/>
<evidence type="ECO:0000313" key="3">
    <source>
        <dbReference type="Proteomes" id="UP000005220"/>
    </source>
</evidence>
<accession>H2ARQ0</accession>
<protein>
    <recommendedName>
        <fullName evidence="4">Nitrogen regulatory protein areA GATA-like domain-containing protein</fullName>
    </recommendedName>
</protein>
<name>H2ARQ0_KAZAF</name>
<sequence length="306" mass="35131">MMVSSNSYDMDLSEDTDRYSSFKLKRTNSLNIVPSNNSSISIDFETIKSNNDCWEILQSWKFIKSLQRLLISNNLEIDIYSTRLENITWRTWCKVKPHFCRNWVRSTITTLKPILKKTSPSDSTVKNSQIWKSNKNKSFSNKENFVHKKSKHIHFNNNVKQYIALTSLTQLQLLPSTNLNDTGENNNTDTPSNYFTNFKKGLNYNYDYNSVYTQDTSTFLPVLNCYTDIVDVPENINVSDLQKTISLSEEIDTLSITTHQTQLPPLLKKRSSSSNSSNFIFTSSSDSSSSNSSLESLHKSSTFSMF</sequence>
<dbReference type="AlphaFoldDB" id="H2ARQ0"/>
<dbReference type="HOGENOM" id="CLU_909320_0_0_1"/>
<dbReference type="RefSeq" id="XP_003956185.1">
    <property type="nucleotide sequence ID" value="XM_003956136.1"/>
</dbReference>
<dbReference type="Proteomes" id="UP000005220">
    <property type="component" value="Chromosome 3"/>
</dbReference>
<evidence type="ECO:0000313" key="2">
    <source>
        <dbReference type="EMBL" id="CCF57050.1"/>
    </source>
</evidence>
<keyword evidence="3" id="KW-1185">Reference proteome</keyword>
<evidence type="ECO:0000256" key="1">
    <source>
        <dbReference type="SAM" id="MobiDB-lite"/>
    </source>
</evidence>
<gene>
    <name evidence="2" type="primary">KAFR0C00550</name>
    <name evidence="2" type="ORF">KAFR_0C00550</name>
</gene>
<dbReference type="KEGG" id="kaf:KAFR_0C00550"/>
<evidence type="ECO:0008006" key="4">
    <source>
        <dbReference type="Google" id="ProtNLM"/>
    </source>
</evidence>
<reference evidence="2 3" key="1">
    <citation type="journal article" date="2011" name="Proc. Natl. Acad. Sci. U.S.A.">
        <title>Evolutionary erosion of yeast sex chromosomes by mating-type switching accidents.</title>
        <authorList>
            <person name="Gordon J.L."/>
            <person name="Armisen D."/>
            <person name="Proux-Wera E."/>
            <person name="Oheigeartaigh S.S."/>
            <person name="Byrne K.P."/>
            <person name="Wolfe K.H."/>
        </authorList>
    </citation>
    <scope>NUCLEOTIDE SEQUENCE [LARGE SCALE GENOMIC DNA]</scope>
    <source>
        <strain evidence="3">ATCC 22294 / BCRC 22015 / CBS 2517 / CECT 1963 / NBRC 1671 / NRRL Y-8276</strain>
    </source>
</reference>